<dbReference type="Gene3D" id="1.10.357.10">
    <property type="entry name" value="Tetracycline Repressor, domain 2"/>
    <property type="match status" value="1"/>
</dbReference>
<gene>
    <name evidence="1" type="ORF">AWC05_22475</name>
</gene>
<accession>A0A1X1U637</accession>
<dbReference type="STRING" id="292462.AWC05_22475"/>
<dbReference type="EMBL" id="LQOV01000015">
    <property type="protein sequence ID" value="ORV52285.1"/>
    <property type="molecule type" value="Genomic_DNA"/>
</dbReference>
<dbReference type="InterPro" id="IPR009057">
    <property type="entry name" value="Homeodomain-like_sf"/>
</dbReference>
<dbReference type="Gene3D" id="1.10.10.60">
    <property type="entry name" value="Homeodomain-like"/>
    <property type="match status" value="1"/>
</dbReference>
<keyword evidence="2" id="KW-1185">Reference proteome</keyword>
<dbReference type="AlphaFoldDB" id="A0A1X1U637"/>
<proteinExistence type="predicted"/>
<evidence type="ECO:0000313" key="1">
    <source>
        <dbReference type="EMBL" id="ORV52285.1"/>
    </source>
</evidence>
<evidence type="ECO:0000313" key="2">
    <source>
        <dbReference type="Proteomes" id="UP000193010"/>
    </source>
</evidence>
<sequence>MANARIRTESTQALVGRRRRAASARDILAATRRLLSGGEPVTHLSVGRILTEAGVARATFYACFPDKRAVIGQLAQQSLAWREEVSGDALRDPNMTRETLDELMRAIVRQWRANRQVLGAIIELAEHDRGMREVWGSAVGEIATQTAGYLRQRWEGSPDAPADPEMLAAAMTWMFERCCHQLVVDDTSAERVAMALSEILWRTTTYKV</sequence>
<dbReference type="Proteomes" id="UP000193010">
    <property type="component" value="Unassembled WGS sequence"/>
</dbReference>
<reference evidence="1 2" key="1">
    <citation type="submission" date="2016-01" db="EMBL/GenBank/DDBJ databases">
        <title>The new phylogeny of the genus Mycobacterium.</title>
        <authorList>
            <person name="Tarcisio F."/>
            <person name="Conor M."/>
            <person name="Antonella G."/>
            <person name="Elisabetta G."/>
            <person name="Giulia F.S."/>
            <person name="Sara T."/>
            <person name="Anna F."/>
            <person name="Clotilde B."/>
            <person name="Roberto B."/>
            <person name="Veronica D.S."/>
            <person name="Fabio R."/>
            <person name="Monica P."/>
            <person name="Olivier J."/>
            <person name="Enrico T."/>
            <person name="Nicola S."/>
        </authorList>
    </citation>
    <scope>NUCLEOTIDE SEQUENCE [LARGE SCALE GENOMIC DNA]</scope>
    <source>
        <strain evidence="1 2">DSM 44852</strain>
    </source>
</reference>
<comment type="caution">
    <text evidence="1">The sequence shown here is derived from an EMBL/GenBank/DDBJ whole genome shotgun (WGS) entry which is preliminary data.</text>
</comment>
<dbReference type="InterPro" id="IPR036271">
    <property type="entry name" value="Tet_transcr_reg_TetR-rel_C_sf"/>
</dbReference>
<dbReference type="SUPFAM" id="SSF48498">
    <property type="entry name" value="Tetracyclin repressor-like, C-terminal domain"/>
    <property type="match status" value="1"/>
</dbReference>
<organism evidence="1 2">
    <name type="scientific">Mycobacterium florentinum</name>
    <dbReference type="NCBI Taxonomy" id="292462"/>
    <lineage>
        <taxon>Bacteria</taxon>
        <taxon>Bacillati</taxon>
        <taxon>Actinomycetota</taxon>
        <taxon>Actinomycetes</taxon>
        <taxon>Mycobacteriales</taxon>
        <taxon>Mycobacteriaceae</taxon>
        <taxon>Mycobacterium</taxon>
        <taxon>Mycobacterium simiae complex</taxon>
    </lineage>
</organism>
<protein>
    <submittedName>
        <fullName evidence="1">Uncharacterized protein</fullName>
    </submittedName>
</protein>
<name>A0A1X1U637_MYCFL</name>
<dbReference type="SUPFAM" id="SSF46689">
    <property type="entry name" value="Homeodomain-like"/>
    <property type="match status" value="1"/>
</dbReference>